<dbReference type="PANTHER" id="PTHR21090">
    <property type="entry name" value="AROM/DEHYDROQUINATE SYNTHASE"/>
    <property type="match status" value="1"/>
</dbReference>
<evidence type="ECO:0000256" key="7">
    <source>
        <dbReference type="HAMAP-Rule" id="MF_00210"/>
    </source>
</evidence>
<feature type="binding site" evidence="7">
    <location>
        <position position="351"/>
    </location>
    <ligand>
        <name>phosphoenolpyruvate</name>
        <dbReference type="ChEBI" id="CHEBI:58702"/>
    </ligand>
</feature>
<keyword evidence="4 7" id="KW-0808">Transferase</keyword>
<comment type="function">
    <text evidence="7">Catalyzes the transfer of the enolpyruvyl moiety of phosphoenolpyruvate (PEP) to the 5-hydroxyl of shikimate-3-phosphate (S3P) to produce enolpyruvyl shikimate-3-phosphate and inorganic phosphate.</text>
</comment>
<gene>
    <name evidence="7" type="primary">aroA</name>
    <name evidence="9" type="ORF">IAC43_02315</name>
</gene>
<dbReference type="InterPro" id="IPR023193">
    <property type="entry name" value="EPSP_synthase_CS"/>
</dbReference>
<feature type="binding site" evidence="7">
    <location>
        <position position="420"/>
    </location>
    <ligand>
        <name>phosphoenolpyruvate</name>
        <dbReference type="ChEBI" id="CHEBI:58702"/>
    </ligand>
</feature>
<dbReference type="SUPFAM" id="SSF55205">
    <property type="entry name" value="EPT/RTPC-like"/>
    <property type="match status" value="1"/>
</dbReference>
<dbReference type="InterPro" id="IPR006264">
    <property type="entry name" value="EPSP_synthase"/>
</dbReference>
<feature type="domain" description="Enolpyruvate transferase" evidence="8">
    <location>
        <begin position="21"/>
        <end position="303"/>
    </location>
</feature>
<dbReference type="Gene3D" id="3.65.10.10">
    <property type="entry name" value="Enolpyruvate transferase domain"/>
    <property type="match status" value="2"/>
</dbReference>
<feature type="binding site" evidence="7">
    <location>
        <position position="33"/>
    </location>
    <ligand>
        <name>3-phosphoshikimate</name>
        <dbReference type="ChEBI" id="CHEBI:145989"/>
    </ligand>
</feature>
<evidence type="ECO:0000256" key="3">
    <source>
        <dbReference type="ARBA" id="ARBA00022605"/>
    </source>
</evidence>
<evidence type="ECO:0000256" key="5">
    <source>
        <dbReference type="ARBA" id="ARBA00023141"/>
    </source>
</evidence>
<organism evidence="9 10">
    <name type="scientific">Candidatus Faecivivens stercoripullorum</name>
    <dbReference type="NCBI Taxonomy" id="2840805"/>
    <lineage>
        <taxon>Bacteria</taxon>
        <taxon>Bacillati</taxon>
        <taxon>Bacillota</taxon>
        <taxon>Clostridia</taxon>
        <taxon>Eubacteriales</taxon>
        <taxon>Oscillospiraceae</taxon>
        <taxon>Oscillospiraceae incertae sedis</taxon>
        <taxon>Candidatus Faecivivens</taxon>
    </lineage>
</organism>
<feature type="binding site" evidence="7">
    <location>
        <position position="181"/>
    </location>
    <ligand>
        <name>3-phosphoshikimate</name>
        <dbReference type="ChEBI" id="CHEBI:145989"/>
    </ligand>
</feature>
<dbReference type="GO" id="GO:0005737">
    <property type="term" value="C:cytoplasm"/>
    <property type="evidence" value="ECO:0007669"/>
    <property type="project" value="UniProtKB-SubCell"/>
</dbReference>
<evidence type="ECO:0000256" key="1">
    <source>
        <dbReference type="ARBA" id="ARBA00004811"/>
    </source>
</evidence>
<keyword evidence="5 7" id="KW-0057">Aromatic amino acid biosynthesis</keyword>
<dbReference type="HAMAP" id="MF_00210">
    <property type="entry name" value="EPSP_synth"/>
    <property type="match status" value="1"/>
</dbReference>
<name>A0A9D1KR81_9FIRM</name>
<feature type="binding site" evidence="7">
    <location>
        <position position="34"/>
    </location>
    <ligand>
        <name>3-phosphoshikimate</name>
        <dbReference type="ChEBI" id="CHEBI:145989"/>
    </ligand>
</feature>
<dbReference type="InterPro" id="IPR036968">
    <property type="entry name" value="Enolpyruvate_Tfrase_sf"/>
</dbReference>
<dbReference type="PROSITE" id="PS00885">
    <property type="entry name" value="EPSP_SYNTHASE_2"/>
    <property type="match status" value="1"/>
</dbReference>
<keyword evidence="7" id="KW-0963">Cytoplasm</keyword>
<proteinExistence type="inferred from homology"/>
<feature type="binding site" evidence="7">
    <location>
        <position position="109"/>
    </location>
    <ligand>
        <name>phosphoenolpyruvate</name>
        <dbReference type="ChEBI" id="CHEBI:58702"/>
    </ligand>
</feature>
<dbReference type="InterPro" id="IPR001986">
    <property type="entry name" value="Enolpyruvate_Tfrase_dom"/>
</dbReference>
<feature type="binding site" evidence="7">
    <location>
        <position position="33"/>
    </location>
    <ligand>
        <name>phosphoenolpyruvate</name>
        <dbReference type="ChEBI" id="CHEBI:58702"/>
    </ligand>
</feature>
<comment type="subunit">
    <text evidence="7">Monomer.</text>
</comment>
<dbReference type="CDD" id="cd01556">
    <property type="entry name" value="EPSP_synthase"/>
    <property type="match status" value="1"/>
</dbReference>
<feature type="binding site" evidence="7">
    <location>
        <position position="180"/>
    </location>
    <ligand>
        <name>3-phosphoshikimate</name>
        <dbReference type="ChEBI" id="CHEBI:145989"/>
    </ligand>
</feature>
<dbReference type="PANTHER" id="PTHR21090:SF5">
    <property type="entry name" value="PENTAFUNCTIONAL AROM POLYPEPTIDE"/>
    <property type="match status" value="1"/>
</dbReference>
<reference evidence="9" key="1">
    <citation type="submission" date="2020-10" db="EMBL/GenBank/DDBJ databases">
        <authorList>
            <person name="Gilroy R."/>
        </authorList>
    </citation>
    <scope>NUCLEOTIDE SEQUENCE</scope>
    <source>
        <strain evidence="9">ChiBcec7-5410</strain>
    </source>
</reference>
<comment type="pathway">
    <text evidence="1 7">Metabolic intermediate biosynthesis; chorismate biosynthesis; chorismate from D-erythrose 4-phosphate and phosphoenolpyruvate: step 6/7.</text>
</comment>
<feature type="binding site" evidence="7">
    <location>
        <position position="139"/>
    </location>
    <ligand>
        <name>phosphoenolpyruvate</name>
        <dbReference type="ChEBI" id="CHEBI:58702"/>
    </ligand>
</feature>
<dbReference type="Pfam" id="PF00275">
    <property type="entry name" value="EPSP_synthase"/>
    <property type="match status" value="2"/>
</dbReference>
<comment type="caution">
    <text evidence="9">The sequence shown here is derived from an EMBL/GenBank/DDBJ whole genome shotgun (WGS) entry which is preliminary data.</text>
</comment>
<feature type="active site" description="Proton acceptor" evidence="7">
    <location>
        <position position="319"/>
    </location>
</feature>
<evidence type="ECO:0000259" key="8">
    <source>
        <dbReference type="Pfam" id="PF00275"/>
    </source>
</evidence>
<evidence type="ECO:0000256" key="4">
    <source>
        <dbReference type="ARBA" id="ARBA00022679"/>
    </source>
</evidence>
<feature type="binding site" evidence="7">
    <location>
        <position position="182"/>
    </location>
    <ligand>
        <name>3-phosphoshikimate</name>
        <dbReference type="ChEBI" id="CHEBI:145989"/>
    </ligand>
</feature>
<feature type="binding site" evidence="7">
    <location>
        <position position="347"/>
    </location>
    <ligand>
        <name>3-phosphoshikimate</name>
        <dbReference type="ChEBI" id="CHEBI:145989"/>
    </ligand>
</feature>
<dbReference type="EMBL" id="DVLW01000062">
    <property type="protein sequence ID" value="HIT93999.1"/>
    <property type="molecule type" value="Genomic_DNA"/>
</dbReference>
<accession>A0A9D1KR81</accession>
<dbReference type="InterPro" id="IPR013792">
    <property type="entry name" value="RNA3'P_cycl/enolpyr_Trfase_a/b"/>
</dbReference>
<protein>
    <recommendedName>
        <fullName evidence="7">3-phosphoshikimate 1-carboxyvinyltransferase</fullName>
        <ecNumber evidence="7">2.5.1.19</ecNumber>
    </recommendedName>
    <alternativeName>
        <fullName evidence="7">5-enolpyruvylshikimate-3-phosphate synthase</fullName>
        <shortName evidence="7">EPSP synthase</shortName>
        <shortName evidence="7">EPSPS</shortName>
    </alternativeName>
</protein>
<comment type="similarity">
    <text evidence="2 7">Belongs to the EPSP synthase family.</text>
</comment>
<dbReference type="EC" id="2.5.1.19" evidence="7"/>
<dbReference type="Proteomes" id="UP000824160">
    <property type="component" value="Unassembled WGS sequence"/>
</dbReference>
<sequence>MQEEKPNDLPAPKQNLSVYPSVLSGELTVPSSKSMSHRMVIGAALAEEQTSIIDNLSVSEDITATLQAVACLGASFHQMQSGKVQITGISGNLEKNSRDDLLIDCGESGSTLRFMIPVALALTDGHPVSFTGKGRLMQRPLEPYFELFDRMGISHKLGNNILTVEGKLNPGEYPLSGSISSQFITGLLFALPLVQPRDGCSQSRIVITDHLESAAYVEMTLQALKTFGITAEVVGDYAEFVIPAGQKYQSRTVSVEGDYSQAAFYLAYNTICQLQGKNGFVKLNGLQSDSLQGDRAAQEILQRYLQPGQLEIDVSEIPDLVPALAAAAAFRSGSRTVFTHAARLRIKESDRIRTTCRMVETMGAHTEKWEDSFAVDGKETLQGGSIADCCNDHRIAMSAAIAAACCENSVTLLGTECVAKSYPHFWEDFRSLGGVVVHKELVNK</sequence>
<keyword evidence="3 7" id="KW-0028">Amino-acid biosynthesis</keyword>
<comment type="subcellular location">
    <subcellularLocation>
        <location evidence="7">Cytoplasm</location>
    </subcellularLocation>
</comment>
<comment type="caution">
    <text evidence="7">Lacks conserved residue(s) required for the propagation of feature annotation.</text>
</comment>
<feature type="binding site" evidence="7">
    <location>
        <position position="38"/>
    </location>
    <ligand>
        <name>3-phosphoshikimate</name>
        <dbReference type="ChEBI" id="CHEBI:145989"/>
    </ligand>
</feature>
<reference evidence="9" key="2">
    <citation type="journal article" date="2021" name="PeerJ">
        <title>Extensive microbial diversity within the chicken gut microbiome revealed by metagenomics and culture.</title>
        <authorList>
            <person name="Gilroy R."/>
            <person name="Ravi A."/>
            <person name="Getino M."/>
            <person name="Pursley I."/>
            <person name="Horton D.L."/>
            <person name="Alikhan N.F."/>
            <person name="Baker D."/>
            <person name="Gharbi K."/>
            <person name="Hall N."/>
            <person name="Watson M."/>
            <person name="Adriaenssens E.M."/>
            <person name="Foster-Nyarko E."/>
            <person name="Jarju S."/>
            <person name="Secka A."/>
            <person name="Antonio M."/>
            <person name="Oren A."/>
            <person name="Chaudhuri R.R."/>
            <person name="La Ragione R."/>
            <person name="Hildebrand F."/>
            <person name="Pallen M.J."/>
        </authorList>
    </citation>
    <scope>NUCLEOTIDE SEQUENCE</scope>
    <source>
        <strain evidence="9">ChiBcec7-5410</strain>
    </source>
</reference>
<dbReference type="PIRSF" id="PIRSF000505">
    <property type="entry name" value="EPSPS"/>
    <property type="match status" value="1"/>
</dbReference>
<feature type="binding site" evidence="7">
    <location>
        <position position="394"/>
    </location>
    <ligand>
        <name>phosphoenolpyruvate</name>
        <dbReference type="ChEBI" id="CHEBI:58702"/>
    </ligand>
</feature>
<dbReference type="GO" id="GO:0003866">
    <property type="term" value="F:3-phosphoshikimate 1-carboxyvinyltransferase activity"/>
    <property type="evidence" value="ECO:0007669"/>
    <property type="project" value="UniProtKB-UniRule"/>
</dbReference>
<evidence type="ECO:0000313" key="10">
    <source>
        <dbReference type="Proteomes" id="UP000824160"/>
    </source>
</evidence>
<evidence type="ECO:0000313" key="9">
    <source>
        <dbReference type="EMBL" id="HIT93999.1"/>
    </source>
</evidence>
<feature type="binding site" evidence="7">
    <location>
        <position position="213"/>
    </location>
    <ligand>
        <name>3-phosphoshikimate</name>
        <dbReference type="ChEBI" id="CHEBI:145989"/>
    </ligand>
</feature>
<feature type="binding site" evidence="7">
    <location>
        <position position="319"/>
    </location>
    <ligand>
        <name>3-phosphoshikimate</name>
        <dbReference type="ChEBI" id="CHEBI:145989"/>
    </ligand>
</feature>
<dbReference type="AlphaFoldDB" id="A0A9D1KR81"/>
<evidence type="ECO:0000256" key="6">
    <source>
        <dbReference type="ARBA" id="ARBA00044633"/>
    </source>
</evidence>
<dbReference type="GO" id="GO:0009073">
    <property type="term" value="P:aromatic amino acid family biosynthetic process"/>
    <property type="evidence" value="ECO:0007669"/>
    <property type="project" value="UniProtKB-KW"/>
</dbReference>
<dbReference type="GO" id="GO:0008652">
    <property type="term" value="P:amino acid biosynthetic process"/>
    <property type="evidence" value="ECO:0007669"/>
    <property type="project" value="UniProtKB-KW"/>
</dbReference>
<dbReference type="GO" id="GO:0009423">
    <property type="term" value="P:chorismate biosynthetic process"/>
    <property type="evidence" value="ECO:0007669"/>
    <property type="project" value="UniProtKB-UniRule"/>
</dbReference>
<feature type="domain" description="Enolpyruvate transferase" evidence="8">
    <location>
        <begin position="311"/>
        <end position="428"/>
    </location>
</feature>
<feature type="binding site" evidence="7">
    <location>
        <position position="182"/>
    </location>
    <ligand>
        <name>phosphoenolpyruvate</name>
        <dbReference type="ChEBI" id="CHEBI:58702"/>
    </ligand>
</feature>
<comment type="catalytic activity">
    <reaction evidence="6">
        <text>3-phosphoshikimate + phosphoenolpyruvate = 5-O-(1-carboxyvinyl)-3-phosphoshikimate + phosphate</text>
        <dbReference type="Rhea" id="RHEA:21256"/>
        <dbReference type="ChEBI" id="CHEBI:43474"/>
        <dbReference type="ChEBI" id="CHEBI:57701"/>
        <dbReference type="ChEBI" id="CHEBI:58702"/>
        <dbReference type="ChEBI" id="CHEBI:145989"/>
        <dbReference type="EC" id="2.5.1.19"/>
    </reaction>
    <physiologicalReaction direction="left-to-right" evidence="6">
        <dbReference type="Rhea" id="RHEA:21257"/>
    </physiologicalReaction>
</comment>
<evidence type="ECO:0000256" key="2">
    <source>
        <dbReference type="ARBA" id="ARBA00009948"/>
    </source>
</evidence>